<dbReference type="SUPFAM" id="SSF54593">
    <property type="entry name" value="Glyoxalase/Bleomycin resistance protein/Dihydroxybiphenyl dioxygenase"/>
    <property type="match status" value="1"/>
</dbReference>
<feature type="domain" description="VOC" evidence="1">
    <location>
        <begin position="6"/>
        <end position="131"/>
    </location>
</feature>
<dbReference type="Proteomes" id="UP001595699">
    <property type="component" value="Unassembled WGS sequence"/>
</dbReference>
<comment type="caution">
    <text evidence="2">The sequence shown here is derived from an EMBL/GenBank/DDBJ whole genome shotgun (WGS) entry which is preliminary data.</text>
</comment>
<gene>
    <name evidence="2" type="ORF">ACFOUW_32565</name>
</gene>
<evidence type="ECO:0000259" key="1">
    <source>
        <dbReference type="PROSITE" id="PS51819"/>
    </source>
</evidence>
<dbReference type="InterPro" id="IPR051332">
    <property type="entry name" value="Fosfomycin_Res_Enzymes"/>
</dbReference>
<keyword evidence="3" id="KW-1185">Reference proteome</keyword>
<dbReference type="PANTHER" id="PTHR36113:SF6">
    <property type="entry name" value="FOSFOMYCIN RESISTANCE PROTEIN FOSX"/>
    <property type="match status" value="1"/>
</dbReference>
<evidence type="ECO:0000313" key="2">
    <source>
        <dbReference type="EMBL" id="MFC3765607.1"/>
    </source>
</evidence>
<dbReference type="EMBL" id="JBHRZH010000041">
    <property type="protein sequence ID" value="MFC3765607.1"/>
    <property type="molecule type" value="Genomic_DNA"/>
</dbReference>
<dbReference type="PANTHER" id="PTHR36113">
    <property type="entry name" value="LYASE, PUTATIVE-RELATED-RELATED"/>
    <property type="match status" value="1"/>
</dbReference>
<dbReference type="InterPro" id="IPR029068">
    <property type="entry name" value="Glyas_Bleomycin-R_OHBP_Dase"/>
</dbReference>
<dbReference type="Gene3D" id="3.10.180.10">
    <property type="entry name" value="2,3-Dihydroxybiphenyl 1,2-Dioxygenase, domain 1"/>
    <property type="match status" value="1"/>
</dbReference>
<evidence type="ECO:0000313" key="3">
    <source>
        <dbReference type="Proteomes" id="UP001595699"/>
    </source>
</evidence>
<reference evidence="3" key="1">
    <citation type="journal article" date="2019" name="Int. J. Syst. Evol. Microbiol.">
        <title>The Global Catalogue of Microorganisms (GCM) 10K type strain sequencing project: providing services to taxonomists for standard genome sequencing and annotation.</title>
        <authorList>
            <consortium name="The Broad Institute Genomics Platform"/>
            <consortium name="The Broad Institute Genome Sequencing Center for Infectious Disease"/>
            <person name="Wu L."/>
            <person name="Ma J."/>
        </authorList>
    </citation>
    <scope>NUCLEOTIDE SEQUENCE [LARGE SCALE GENOMIC DNA]</scope>
    <source>
        <strain evidence="3">CGMCC 4.7241</strain>
    </source>
</reference>
<sequence>MTDAGRLHHVELWVADLAATKASLGWLLGELGWVPFQSWDAGCSWRLDATYLVVEQSPAMVACRYDRLRPGLNHLAFHVASASEVDRFVAEAPSHGWTLLFADRHPHAGGPDTYAAYLEDTEGLEVELVAP</sequence>
<dbReference type="RefSeq" id="WP_205116544.1">
    <property type="nucleotide sequence ID" value="NZ_JAFBCM010000001.1"/>
</dbReference>
<organism evidence="2 3">
    <name type="scientific">Tenggerimyces flavus</name>
    <dbReference type="NCBI Taxonomy" id="1708749"/>
    <lineage>
        <taxon>Bacteria</taxon>
        <taxon>Bacillati</taxon>
        <taxon>Actinomycetota</taxon>
        <taxon>Actinomycetes</taxon>
        <taxon>Propionibacteriales</taxon>
        <taxon>Nocardioidaceae</taxon>
        <taxon>Tenggerimyces</taxon>
    </lineage>
</organism>
<protein>
    <submittedName>
        <fullName evidence="2">VOC family protein</fullName>
    </submittedName>
</protein>
<dbReference type="PROSITE" id="PS51819">
    <property type="entry name" value="VOC"/>
    <property type="match status" value="1"/>
</dbReference>
<proteinExistence type="predicted"/>
<dbReference type="InterPro" id="IPR037523">
    <property type="entry name" value="VOC_core"/>
</dbReference>
<dbReference type="Pfam" id="PF13669">
    <property type="entry name" value="Glyoxalase_4"/>
    <property type="match status" value="1"/>
</dbReference>
<accession>A0ABV7YKV3</accession>
<name>A0ABV7YKV3_9ACTN</name>